<proteinExistence type="predicted"/>
<dbReference type="Proteomes" id="UP001163036">
    <property type="component" value="Plasmid pVP-16-VB00198-1"/>
</dbReference>
<gene>
    <name evidence="1" type="ORF">M5598_24535</name>
</gene>
<reference evidence="1" key="1">
    <citation type="submission" date="2022-05" db="EMBL/GenBank/DDBJ databases">
        <title>Megaplasmid of Vibrio parahaemolyticus.</title>
        <authorList>
            <person name="Strauch E."/>
            <person name="Borowiak M."/>
        </authorList>
    </citation>
    <scope>NUCLEOTIDE SEQUENCE</scope>
    <source>
        <strain evidence="1">16-VB00198</strain>
        <plasmid evidence="1">pVP-16-VB00198-1</plasmid>
    </source>
</reference>
<keyword evidence="1" id="KW-0614">Plasmid</keyword>
<evidence type="ECO:0000313" key="1">
    <source>
        <dbReference type="EMBL" id="UYV30222.1"/>
    </source>
</evidence>
<geneLocation type="plasmid" evidence="1 2">
    <name>pVP-16-VB00198-1</name>
</geneLocation>
<protein>
    <submittedName>
        <fullName evidence="1">Uncharacterized protein</fullName>
    </submittedName>
</protein>
<sequence length="88" mass="9852">MSSITIAKSQNIVLNTDQITISRSEDNSLNCQLKSENLEDIVKELAELYCIQHDQIAELSKRPKFDLSTVHGREQAVIANLPPELKSS</sequence>
<dbReference type="EMBL" id="CP097357">
    <property type="protein sequence ID" value="UYV30222.1"/>
    <property type="molecule type" value="Genomic_DNA"/>
</dbReference>
<organism evidence="1 2">
    <name type="scientific">Vibrio parahaemolyticus</name>
    <dbReference type="NCBI Taxonomy" id="670"/>
    <lineage>
        <taxon>Bacteria</taxon>
        <taxon>Pseudomonadati</taxon>
        <taxon>Pseudomonadota</taxon>
        <taxon>Gammaproteobacteria</taxon>
        <taxon>Vibrionales</taxon>
        <taxon>Vibrionaceae</taxon>
        <taxon>Vibrio</taxon>
    </lineage>
</organism>
<accession>A0A8H9TM96</accession>
<dbReference type="AlphaFoldDB" id="A0A8H9TM96"/>
<dbReference type="RefSeq" id="WP_053312685.1">
    <property type="nucleotide sequence ID" value="NZ_CP062152.1"/>
</dbReference>
<evidence type="ECO:0000313" key="2">
    <source>
        <dbReference type="Proteomes" id="UP001163036"/>
    </source>
</evidence>
<name>A0A8H9TM96_VIBPH</name>